<dbReference type="Gene3D" id="1.10.10.10">
    <property type="entry name" value="Winged helix-like DNA-binding domain superfamily/Winged helix DNA-binding domain"/>
    <property type="match status" value="1"/>
</dbReference>
<keyword evidence="8" id="KW-1185">Reference proteome</keyword>
<dbReference type="AlphaFoldDB" id="A0AA96RCU5"/>
<protein>
    <submittedName>
        <fullName evidence="7">Sigma-70 family RNA polymerase sigma factor</fullName>
    </submittedName>
</protein>
<dbReference type="PANTHER" id="PTHR43133">
    <property type="entry name" value="RNA POLYMERASE ECF-TYPE SIGMA FACTO"/>
    <property type="match status" value="1"/>
</dbReference>
<evidence type="ECO:0000313" key="8">
    <source>
        <dbReference type="Proteomes" id="UP001305702"/>
    </source>
</evidence>
<dbReference type="Gene3D" id="1.10.1740.10">
    <property type="match status" value="1"/>
</dbReference>
<dbReference type="GO" id="GO:0003677">
    <property type="term" value="F:DNA binding"/>
    <property type="evidence" value="ECO:0007669"/>
    <property type="project" value="InterPro"/>
</dbReference>
<dbReference type="Pfam" id="PF08281">
    <property type="entry name" value="Sigma70_r4_2"/>
    <property type="match status" value="1"/>
</dbReference>
<dbReference type="InterPro" id="IPR036388">
    <property type="entry name" value="WH-like_DNA-bd_sf"/>
</dbReference>
<feature type="domain" description="RNA polymerase sigma-70 region 2" evidence="5">
    <location>
        <begin position="24"/>
        <end position="88"/>
    </location>
</feature>
<evidence type="ECO:0000256" key="3">
    <source>
        <dbReference type="ARBA" id="ARBA00023082"/>
    </source>
</evidence>
<organism evidence="7 8">
    <name type="scientific">Paenibacillus aurantius</name>
    <dbReference type="NCBI Taxonomy" id="2918900"/>
    <lineage>
        <taxon>Bacteria</taxon>
        <taxon>Bacillati</taxon>
        <taxon>Bacillota</taxon>
        <taxon>Bacilli</taxon>
        <taxon>Bacillales</taxon>
        <taxon>Paenibacillaceae</taxon>
        <taxon>Paenibacillus</taxon>
    </lineage>
</organism>
<evidence type="ECO:0000313" key="7">
    <source>
        <dbReference type="EMBL" id="WNQ10885.1"/>
    </source>
</evidence>
<evidence type="ECO:0000259" key="6">
    <source>
        <dbReference type="Pfam" id="PF08281"/>
    </source>
</evidence>
<comment type="similarity">
    <text evidence="1">Belongs to the sigma-70 factor family. ECF subfamily.</text>
</comment>
<dbReference type="SUPFAM" id="SSF88946">
    <property type="entry name" value="Sigma2 domain of RNA polymerase sigma factors"/>
    <property type="match status" value="1"/>
</dbReference>
<gene>
    <name evidence="7" type="ORF">MJA45_25245</name>
</gene>
<dbReference type="KEGG" id="paun:MJA45_25245"/>
<dbReference type="RefSeq" id="WP_315604660.1">
    <property type="nucleotide sequence ID" value="NZ_CP130318.1"/>
</dbReference>
<proteinExistence type="inferred from homology"/>
<dbReference type="EMBL" id="CP130318">
    <property type="protein sequence ID" value="WNQ10885.1"/>
    <property type="molecule type" value="Genomic_DNA"/>
</dbReference>
<dbReference type="InterPro" id="IPR039425">
    <property type="entry name" value="RNA_pol_sigma-70-like"/>
</dbReference>
<feature type="domain" description="RNA polymerase sigma factor 70 region 4 type 2" evidence="6">
    <location>
        <begin position="122"/>
        <end position="172"/>
    </location>
</feature>
<evidence type="ECO:0000259" key="5">
    <source>
        <dbReference type="Pfam" id="PF04542"/>
    </source>
</evidence>
<dbReference type="SUPFAM" id="SSF88659">
    <property type="entry name" value="Sigma3 and sigma4 domains of RNA polymerase sigma factors"/>
    <property type="match status" value="1"/>
</dbReference>
<dbReference type="Pfam" id="PF04542">
    <property type="entry name" value="Sigma70_r2"/>
    <property type="match status" value="1"/>
</dbReference>
<evidence type="ECO:0000256" key="4">
    <source>
        <dbReference type="ARBA" id="ARBA00023163"/>
    </source>
</evidence>
<dbReference type="GO" id="GO:0006352">
    <property type="term" value="P:DNA-templated transcription initiation"/>
    <property type="evidence" value="ECO:0007669"/>
    <property type="project" value="InterPro"/>
</dbReference>
<evidence type="ECO:0000256" key="2">
    <source>
        <dbReference type="ARBA" id="ARBA00023015"/>
    </source>
</evidence>
<reference evidence="7 8" key="1">
    <citation type="submission" date="2022-02" db="EMBL/GenBank/DDBJ databases">
        <title>Paenibacillus sp. MBLB1776 Whole Genome Shotgun Sequencing.</title>
        <authorList>
            <person name="Hwang C.Y."/>
            <person name="Cho E.-S."/>
            <person name="Seo M.-J."/>
        </authorList>
    </citation>
    <scope>NUCLEOTIDE SEQUENCE [LARGE SCALE GENOMIC DNA]</scope>
    <source>
        <strain evidence="7 8">MBLB1776</strain>
    </source>
</reference>
<keyword evidence="2" id="KW-0805">Transcription regulation</keyword>
<dbReference type="InterPro" id="IPR007627">
    <property type="entry name" value="RNA_pol_sigma70_r2"/>
</dbReference>
<dbReference type="GO" id="GO:0016987">
    <property type="term" value="F:sigma factor activity"/>
    <property type="evidence" value="ECO:0007669"/>
    <property type="project" value="UniProtKB-KW"/>
</dbReference>
<keyword evidence="3" id="KW-0731">Sigma factor</keyword>
<evidence type="ECO:0000256" key="1">
    <source>
        <dbReference type="ARBA" id="ARBA00010641"/>
    </source>
</evidence>
<name>A0AA96RCU5_9BACL</name>
<dbReference type="InterPro" id="IPR013325">
    <property type="entry name" value="RNA_pol_sigma_r2"/>
</dbReference>
<dbReference type="InterPro" id="IPR013249">
    <property type="entry name" value="RNA_pol_sigma70_r4_t2"/>
</dbReference>
<dbReference type="CDD" id="cd06171">
    <property type="entry name" value="Sigma70_r4"/>
    <property type="match status" value="1"/>
</dbReference>
<dbReference type="InterPro" id="IPR014284">
    <property type="entry name" value="RNA_pol_sigma-70_dom"/>
</dbReference>
<dbReference type="Proteomes" id="UP001305702">
    <property type="component" value="Chromosome"/>
</dbReference>
<dbReference type="PANTHER" id="PTHR43133:SF46">
    <property type="entry name" value="RNA POLYMERASE SIGMA-70 FACTOR ECF SUBFAMILY"/>
    <property type="match status" value="1"/>
</dbReference>
<accession>A0AA96RCU5</accession>
<dbReference type="NCBIfam" id="TIGR02937">
    <property type="entry name" value="sigma70-ECF"/>
    <property type="match status" value="1"/>
</dbReference>
<dbReference type="InterPro" id="IPR013324">
    <property type="entry name" value="RNA_pol_sigma_r3/r4-like"/>
</dbReference>
<sequence length="183" mass="21575">MESSYLRYLAQAPDHDKDAILEELMNSYGNDVWNFAYFLTRRPDMADDLSQEVFLSVYHNLFRFRGDCSIKSWLLTITRNKVLKVKRSAFLRKVILVDYVIPGGHTRSAEAEMFDRADTRHIWQAVMQIPLRFREILLLHVHYQLNGKEMAELLGIPEATVKTRLYRARRKLEAILDKEKGRE</sequence>
<keyword evidence="4" id="KW-0804">Transcription</keyword>